<sequence>MAFYYSYGHPSVPDTRVPALGGHIRATPWTSWTSWRSTRIQPAPIIQDINVVHQPPPVVQDIPVVHHPPPVLHDVKVVHHTPPVVEDIRVVRDPPPRPVSDVWSRFRGRTPCREVLLPGNATRPDVRVKLFCDEPSLACQAQRADIHFGAHGRGIEIVRSTSVPY</sequence>
<protein>
    <submittedName>
        <fullName evidence="1">Uncharacterized protein</fullName>
    </submittedName>
</protein>
<accession>A0ABP0J4C1</accession>
<dbReference type="EMBL" id="CAXAMM010005892">
    <property type="protein sequence ID" value="CAK9009084.1"/>
    <property type="molecule type" value="Genomic_DNA"/>
</dbReference>
<comment type="caution">
    <text evidence="1">The sequence shown here is derived from an EMBL/GenBank/DDBJ whole genome shotgun (WGS) entry which is preliminary data.</text>
</comment>
<keyword evidence="2" id="KW-1185">Reference proteome</keyword>
<proteinExistence type="predicted"/>
<reference evidence="1 2" key="1">
    <citation type="submission" date="2024-02" db="EMBL/GenBank/DDBJ databases">
        <authorList>
            <person name="Chen Y."/>
            <person name="Shah S."/>
            <person name="Dougan E. K."/>
            <person name="Thang M."/>
            <person name="Chan C."/>
        </authorList>
    </citation>
    <scope>NUCLEOTIDE SEQUENCE [LARGE SCALE GENOMIC DNA]</scope>
</reference>
<name>A0ABP0J4C1_9DINO</name>
<dbReference type="Proteomes" id="UP001642464">
    <property type="component" value="Unassembled WGS sequence"/>
</dbReference>
<gene>
    <name evidence="1" type="ORF">SCF082_LOCUS10151</name>
</gene>
<evidence type="ECO:0000313" key="2">
    <source>
        <dbReference type="Proteomes" id="UP001642464"/>
    </source>
</evidence>
<evidence type="ECO:0000313" key="1">
    <source>
        <dbReference type="EMBL" id="CAK9009084.1"/>
    </source>
</evidence>
<organism evidence="1 2">
    <name type="scientific">Durusdinium trenchii</name>
    <dbReference type="NCBI Taxonomy" id="1381693"/>
    <lineage>
        <taxon>Eukaryota</taxon>
        <taxon>Sar</taxon>
        <taxon>Alveolata</taxon>
        <taxon>Dinophyceae</taxon>
        <taxon>Suessiales</taxon>
        <taxon>Symbiodiniaceae</taxon>
        <taxon>Durusdinium</taxon>
    </lineage>
</organism>